<reference evidence="2 3" key="1">
    <citation type="submission" date="2018-12" db="EMBL/GenBank/DDBJ databases">
        <title>Draft genome sequence of Embleya hyalina NBRC 13850T.</title>
        <authorList>
            <person name="Komaki H."/>
            <person name="Hosoyama A."/>
            <person name="Kimura A."/>
            <person name="Ichikawa N."/>
            <person name="Tamura T."/>
        </authorList>
    </citation>
    <scope>NUCLEOTIDE SEQUENCE [LARGE SCALE GENOMIC DNA]</scope>
    <source>
        <strain evidence="2 3">NBRC 13850</strain>
    </source>
</reference>
<dbReference type="AlphaFoldDB" id="A0A401Z1S5"/>
<dbReference type="EMBL" id="BIFH01000042">
    <property type="protein sequence ID" value="GCE00843.1"/>
    <property type="molecule type" value="Genomic_DNA"/>
</dbReference>
<organism evidence="2 3">
    <name type="scientific">Embleya hyalina</name>
    <dbReference type="NCBI Taxonomy" id="516124"/>
    <lineage>
        <taxon>Bacteria</taxon>
        <taxon>Bacillati</taxon>
        <taxon>Actinomycetota</taxon>
        <taxon>Actinomycetes</taxon>
        <taxon>Kitasatosporales</taxon>
        <taxon>Streptomycetaceae</taxon>
        <taxon>Embleya</taxon>
    </lineage>
</organism>
<feature type="transmembrane region" description="Helical" evidence="1">
    <location>
        <begin position="21"/>
        <end position="41"/>
    </location>
</feature>
<keyword evidence="1" id="KW-0812">Transmembrane</keyword>
<keyword evidence="1" id="KW-1133">Transmembrane helix</keyword>
<evidence type="ECO:0000313" key="2">
    <source>
        <dbReference type="EMBL" id="GCE00843.1"/>
    </source>
</evidence>
<accession>A0A401Z1S5</accession>
<evidence type="ECO:0000313" key="3">
    <source>
        <dbReference type="Proteomes" id="UP000286931"/>
    </source>
</evidence>
<comment type="caution">
    <text evidence="2">The sequence shown here is derived from an EMBL/GenBank/DDBJ whole genome shotgun (WGS) entry which is preliminary data.</text>
</comment>
<protein>
    <submittedName>
        <fullName evidence="2">Uncharacterized protein</fullName>
    </submittedName>
</protein>
<gene>
    <name evidence="2" type="ORF">EHYA_08569</name>
</gene>
<name>A0A401Z1S5_9ACTN</name>
<dbReference type="Proteomes" id="UP000286931">
    <property type="component" value="Unassembled WGS sequence"/>
</dbReference>
<keyword evidence="3" id="KW-1185">Reference proteome</keyword>
<sequence>MGSRECFREQHQLQLQDQDRARVASVVVALGIAGVSALVSVPTSAGAAGTHDTSAASRSGYVHGGHSVWERVDPFSGKKPWTTIEGEAITATCKRWGADGKWWYWVRFDIDQVSGHVAGDATNIKHSWLDKCS</sequence>
<keyword evidence="1" id="KW-0472">Membrane</keyword>
<evidence type="ECO:0000256" key="1">
    <source>
        <dbReference type="SAM" id="Phobius"/>
    </source>
</evidence>
<proteinExistence type="predicted"/>